<reference evidence="7 8" key="1">
    <citation type="journal article" date="2015" name="Sci. Rep.">
        <title>Chromosome-level genome map provides insights into diverse defense mechanisms in the medicinal fungus Ganoderma sinense.</title>
        <authorList>
            <person name="Zhu Y."/>
            <person name="Xu J."/>
            <person name="Sun C."/>
            <person name="Zhou S."/>
            <person name="Xu H."/>
            <person name="Nelson D.R."/>
            <person name="Qian J."/>
            <person name="Song J."/>
            <person name="Luo H."/>
            <person name="Xiang L."/>
            <person name="Li Y."/>
            <person name="Xu Z."/>
            <person name="Ji A."/>
            <person name="Wang L."/>
            <person name="Lu S."/>
            <person name="Hayward A."/>
            <person name="Sun W."/>
            <person name="Li X."/>
            <person name="Schwartz D.C."/>
            <person name="Wang Y."/>
            <person name="Chen S."/>
        </authorList>
    </citation>
    <scope>NUCLEOTIDE SEQUENCE [LARGE SCALE GENOMIC DNA]</scope>
    <source>
        <strain evidence="7 8">ZZ0214-1</strain>
    </source>
</reference>
<evidence type="ECO:0000256" key="3">
    <source>
        <dbReference type="ARBA" id="ARBA00022827"/>
    </source>
</evidence>
<evidence type="ECO:0000256" key="2">
    <source>
        <dbReference type="ARBA" id="ARBA00022630"/>
    </source>
</evidence>
<dbReference type="PANTHER" id="PTHR13789:SF309">
    <property type="entry name" value="PUTATIVE (AFU_ORTHOLOGUE AFUA_6G14510)-RELATED"/>
    <property type="match status" value="1"/>
</dbReference>
<keyword evidence="2" id="KW-0285">Flavoprotein</keyword>
<dbReference type="AlphaFoldDB" id="A0A2G8S061"/>
<evidence type="ECO:0000313" key="7">
    <source>
        <dbReference type="EMBL" id="PIL27151.1"/>
    </source>
</evidence>
<dbReference type="STRING" id="1077348.A0A2G8S061"/>
<dbReference type="EMBL" id="AYKW01000034">
    <property type="protein sequence ID" value="PIL27151.1"/>
    <property type="molecule type" value="Genomic_DNA"/>
</dbReference>
<evidence type="ECO:0000256" key="1">
    <source>
        <dbReference type="ARBA" id="ARBA00007992"/>
    </source>
</evidence>
<proteinExistence type="inferred from homology"/>
<dbReference type="GO" id="GO:0071949">
    <property type="term" value="F:FAD binding"/>
    <property type="evidence" value="ECO:0007669"/>
    <property type="project" value="InterPro"/>
</dbReference>
<dbReference type="OrthoDB" id="47494at2759"/>
<sequence length="425" mass="45558">MLLKLKGYEPIIYERLDAPTDAGLALTLQANGLKVLDLIPGLVAKIPAREIAETVNYTALPGSERELLRLAPPSVLKEGTGHAFEGVRRPALIRTLVEEAQARGVPVVFGHQLVGLEEPESDSQPGEEGGVTVRFANGATDTASFVAGCDGLHSDTRRVLFGEEAVSFTGLARTGGISPFPEAFRESGLSAPMFNIYGDGVHMIGYPVNEREISWGITQREPEAKETWRAMDEERQKEFREGPCSKLPFGGGELVRTAGRIIKFGLYDRPELPAWHKGRAVLVGDAAHPTSPHLGQGANQALEDCYHLTRLLVAHNPSGAPPSPALLDAVFTEFEQLRIARTSALVKRARQHGELLAVSGADACRKRDEAIEAILTGGVRATRTGAAEHSDSASAGTGTGGGMRLVAAHYLDMLEHPFRAGESAI</sequence>
<evidence type="ECO:0000313" key="8">
    <source>
        <dbReference type="Proteomes" id="UP000230002"/>
    </source>
</evidence>
<dbReference type="InterPro" id="IPR036188">
    <property type="entry name" value="FAD/NAD-bd_sf"/>
</dbReference>
<comment type="similarity">
    <text evidence="1">Belongs to the paxM FAD-dependent monooxygenase family.</text>
</comment>
<keyword evidence="4" id="KW-0560">Oxidoreductase</keyword>
<protein>
    <recommendedName>
        <fullName evidence="6">FAD-binding domain-containing protein</fullName>
    </recommendedName>
</protein>
<organism evidence="7 8">
    <name type="scientific">Ganoderma sinense ZZ0214-1</name>
    <dbReference type="NCBI Taxonomy" id="1077348"/>
    <lineage>
        <taxon>Eukaryota</taxon>
        <taxon>Fungi</taxon>
        <taxon>Dikarya</taxon>
        <taxon>Basidiomycota</taxon>
        <taxon>Agaricomycotina</taxon>
        <taxon>Agaricomycetes</taxon>
        <taxon>Polyporales</taxon>
        <taxon>Polyporaceae</taxon>
        <taxon>Ganoderma</taxon>
    </lineage>
</organism>
<evidence type="ECO:0000259" key="6">
    <source>
        <dbReference type="Pfam" id="PF01494"/>
    </source>
</evidence>
<feature type="domain" description="FAD-binding" evidence="6">
    <location>
        <begin position="2"/>
        <end position="316"/>
    </location>
</feature>
<keyword evidence="3" id="KW-0274">FAD</keyword>
<evidence type="ECO:0000256" key="5">
    <source>
        <dbReference type="ARBA" id="ARBA00023033"/>
    </source>
</evidence>
<evidence type="ECO:0000256" key="4">
    <source>
        <dbReference type="ARBA" id="ARBA00023002"/>
    </source>
</evidence>
<dbReference type="Proteomes" id="UP000230002">
    <property type="component" value="Unassembled WGS sequence"/>
</dbReference>
<dbReference type="InterPro" id="IPR002938">
    <property type="entry name" value="FAD-bd"/>
</dbReference>
<dbReference type="Gene3D" id="3.50.50.60">
    <property type="entry name" value="FAD/NAD(P)-binding domain"/>
    <property type="match status" value="1"/>
</dbReference>
<keyword evidence="8" id="KW-1185">Reference proteome</keyword>
<dbReference type="SUPFAM" id="SSF51905">
    <property type="entry name" value="FAD/NAD(P)-binding domain"/>
    <property type="match status" value="1"/>
</dbReference>
<dbReference type="PANTHER" id="PTHR13789">
    <property type="entry name" value="MONOOXYGENASE"/>
    <property type="match status" value="1"/>
</dbReference>
<gene>
    <name evidence="7" type="ORF">GSI_10292</name>
</gene>
<name>A0A2G8S061_9APHY</name>
<dbReference type="InterPro" id="IPR050493">
    <property type="entry name" value="FAD-dep_Monooxygenase_BioMet"/>
</dbReference>
<dbReference type="Pfam" id="PF01494">
    <property type="entry name" value="FAD_binding_3"/>
    <property type="match status" value="1"/>
</dbReference>
<keyword evidence="5" id="KW-0503">Monooxygenase</keyword>
<comment type="caution">
    <text evidence="7">The sequence shown here is derived from an EMBL/GenBank/DDBJ whole genome shotgun (WGS) entry which is preliminary data.</text>
</comment>
<dbReference type="PRINTS" id="PR00420">
    <property type="entry name" value="RNGMNOXGNASE"/>
</dbReference>
<accession>A0A2G8S061</accession>
<dbReference type="GO" id="GO:0004497">
    <property type="term" value="F:monooxygenase activity"/>
    <property type="evidence" value="ECO:0007669"/>
    <property type="project" value="UniProtKB-KW"/>
</dbReference>